<feature type="domain" description="O-antigen ligase-related" evidence="6">
    <location>
        <begin position="131"/>
        <end position="282"/>
    </location>
</feature>
<evidence type="ECO:0000256" key="1">
    <source>
        <dbReference type="ARBA" id="ARBA00004141"/>
    </source>
</evidence>
<feature type="transmembrane region" description="Helical" evidence="5">
    <location>
        <begin position="34"/>
        <end position="51"/>
    </location>
</feature>
<dbReference type="Pfam" id="PF04932">
    <property type="entry name" value="Wzy_C"/>
    <property type="match status" value="1"/>
</dbReference>
<dbReference type="PANTHER" id="PTHR37422">
    <property type="entry name" value="TEICHURONIC ACID BIOSYNTHESIS PROTEIN TUAE"/>
    <property type="match status" value="1"/>
</dbReference>
<feature type="transmembrane region" description="Helical" evidence="5">
    <location>
        <begin position="145"/>
        <end position="162"/>
    </location>
</feature>
<dbReference type="GO" id="GO:0016020">
    <property type="term" value="C:membrane"/>
    <property type="evidence" value="ECO:0007669"/>
    <property type="project" value="UniProtKB-SubCell"/>
</dbReference>
<dbReference type="AlphaFoldDB" id="A0A510I1W4"/>
<evidence type="ECO:0000313" key="7">
    <source>
        <dbReference type="EMBL" id="BBL87593.1"/>
    </source>
</evidence>
<keyword evidence="3 5" id="KW-1133">Transmembrane helix</keyword>
<name>A0A510I1W4_9VIBR</name>
<dbReference type="Proteomes" id="UP000315115">
    <property type="component" value="Chromosome 1"/>
</dbReference>
<dbReference type="InterPro" id="IPR007016">
    <property type="entry name" value="O-antigen_ligase-rel_domated"/>
</dbReference>
<evidence type="ECO:0000256" key="4">
    <source>
        <dbReference type="ARBA" id="ARBA00023136"/>
    </source>
</evidence>
<sequence>MLSSLFFILFCLVSVFYGVIFHSFDIEISLQSLVRYSFMLLLVPLISNVYINDESKLKEYFNYLAFGMAVSVVVNFVGVYFSWPSFWGTGRAHGFYGNANWFGYMMVFSLYSFYYLSTQNKIFMLVCFPLTILAIYNIILSGSNSALFAVIVLMVWIFISGLSIRKVIAFSLLLLVMPTFLVLISNSDYFSEFRGATRFLNFFSVIFGDTPDGVSSLGSISERFELILASIEVYVDYSGFLIGYGLSQTPVLFQSLGYHEASVHVNLISILIEVGLLGLLMYGVWLAFGYINFSESTLSRLNKKYIKGNLILFVFIGLFTPHVYLGFFFAFILPVWGRYEKLNWSSNGLSCHN</sequence>
<feature type="transmembrane region" description="Helical" evidence="5">
    <location>
        <begin position="122"/>
        <end position="139"/>
    </location>
</feature>
<organism evidence="7 8">
    <name type="scientific">Vibrio rotiferianus</name>
    <dbReference type="NCBI Taxonomy" id="190895"/>
    <lineage>
        <taxon>Bacteria</taxon>
        <taxon>Pseudomonadati</taxon>
        <taxon>Pseudomonadota</taxon>
        <taxon>Gammaproteobacteria</taxon>
        <taxon>Vibrionales</taxon>
        <taxon>Vibrionaceae</taxon>
        <taxon>Vibrio</taxon>
    </lineage>
</organism>
<accession>A0A510I1W4</accession>
<evidence type="ECO:0000256" key="2">
    <source>
        <dbReference type="ARBA" id="ARBA00022692"/>
    </source>
</evidence>
<evidence type="ECO:0000259" key="6">
    <source>
        <dbReference type="Pfam" id="PF04932"/>
    </source>
</evidence>
<evidence type="ECO:0000256" key="5">
    <source>
        <dbReference type="SAM" id="Phobius"/>
    </source>
</evidence>
<feature type="transmembrane region" description="Helical" evidence="5">
    <location>
        <begin position="310"/>
        <end position="336"/>
    </location>
</feature>
<keyword evidence="4 5" id="KW-0472">Membrane</keyword>
<dbReference type="PANTHER" id="PTHR37422:SF13">
    <property type="entry name" value="LIPOPOLYSACCHARIDE BIOSYNTHESIS PROTEIN PA4999-RELATED"/>
    <property type="match status" value="1"/>
</dbReference>
<gene>
    <name evidence="7" type="ORF">VroAM7_02460</name>
</gene>
<proteinExistence type="predicted"/>
<evidence type="ECO:0000256" key="3">
    <source>
        <dbReference type="ARBA" id="ARBA00022989"/>
    </source>
</evidence>
<dbReference type="EMBL" id="AP019798">
    <property type="protein sequence ID" value="BBL87593.1"/>
    <property type="molecule type" value="Genomic_DNA"/>
</dbReference>
<protein>
    <recommendedName>
        <fullName evidence="6">O-antigen ligase-related domain-containing protein</fullName>
    </recommendedName>
</protein>
<feature type="transmembrane region" description="Helical" evidence="5">
    <location>
        <begin position="167"/>
        <end position="184"/>
    </location>
</feature>
<feature type="transmembrane region" description="Helical" evidence="5">
    <location>
        <begin position="267"/>
        <end position="290"/>
    </location>
</feature>
<feature type="transmembrane region" description="Helical" evidence="5">
    <location>
        <begin position="63"/>
        <end position="83"/>
    </location>
</feature>
<reference evidence="8" key="1">
    <citation type="submission" date="2019-07" db="EMBL/GenBank/DDBJ databases">
        <title>Complete Genome Sequences of Vibrion rotiferianus strain AM7.</title>
        <authorList>
            <person name="Miyazaki K."/>
            <person name="Wiseschart A."/>
            <person name="Pootanakit K."/>
            <person name="Ishimori K."/>
            <person name="Kitahara K."/>
        </authorList>
    </citation>
    <scope>NUCLEOTIDE SEQUENCE [LARGE SCALE GENOMIC DNA]</scope>
    <source>
        <strain evidence="8">AM7</strain>
    </source>
</reference>
<dbReference type="InterPro" id="IPR051533">
    <property type="entry name" value="WaaL-like"/>
</dbReference>
<feature type="transmembrane region" description="Helical" evidence="5">
    <location>
        <begin position="95"/>
        <end position="115"/>
    </location>
</feature>
<comment type="subcellular location">
    <subcellularLocation>
        <location evidence="1">Membrane</location>
        <topology evidence="1">Multi-pass membrane protein</topology>
    </subcellularLocation>
</comment>
<keyword evidence="2 5" id="KW-0812">Transmembrane</keyword>
<evidence type="ECO:0000313" key="8">
    <source>
        <dbReference type="Proteomes" id="UP000315115"/>
    </source>
</evidence>